<dbReference type="EMBL" id="JBBPBM010000372">
    <property type="protein sequence ID" value="KAK8496332.1"/>
    <property type="molecule type" value="Genomic_DNA"/>
</dbReference>
<evidence type="ECO:0000313" key="1">
    <source>
        <dbReference type="EMBL" id="KAK8496332.1"/>
    </source>
</evidence>
<gene>
    <name evidence="1" type="ORF">V6N12_016905</name>
</gene>
<proteinExistence type="predicted"/>
<sequence>MASVVGSAPGPSMHGISNRRQVATWQKSAWGWYKELCSRDWEVSFSHVKRVGIHVADGMTRMADLDSFNVVSFVAPLNMVAGLVLLEMDDLS</sequence>
<evidence type="ECO:0000313" key="2">
    <source>
        <dbReference type="Proteomes" id="UP001472677"/>
    </source>
</evidence>
<comment type="caution">
    <text evidence="1">The sequence shown here is derived from an EMBL/GenBank/DDBJ whole genome shotgun (WGS) entry which is preliminary data.</text>
</comment>
<name>A0ABR2ASM2_9ROSI</name>
<reference evidence="1 2" key="1">
    <citation type="journal article" date="2024" name="G3 (Bethesda)">
        <title>Genome assembly of Hibiscus sabdariffa L. provides insights into metabolisms of medicinal natural products.</title>
        <authorList>
            <person name="Kim T."/>
        </authorList>
    </citation>
    <scope>NUCLEOTIDE SEQUENCE [LARGE SCALE GENOMIC DNA]</scope>
    <source>
        <strain evidence="1">TK-2024</strain>
        <tissue evidence="1">Old leaves</tissue>
    </source>
</reference>
<protein>
    <submittedName>
        <fullName evidence="1">Uncharacterized protein</fullName>
    </submittedName>
</protein>
<organism evidence="1 2">
    <name type="scientific">Hibiscus sabdariffa</name>
    <name type="common">roselle</name>
    <dbReference type="NCBI Taxonomy" id="183260"/>
    <lineage>
        <taxon>Eukaryota</taxon>
        <taxon>Viridiplantae</taxon>
        <taxon>Streptophyta</taxon>
        <taxon>Embryophyta</taxon>
        <taxon>Tracheophyta</taxon>
        <taxon>Spermatophyta</taxon>
        <taxon>Magnoliopsida</taxon>
        <taxon>eudicotyledons</taxon>
        <taxon>Gunneridae</taxon>
        <taxon>Pentapetalae</taxon>
        <taxon>rosids</taxon>
        <taxon>malvids</taxon>
        <taxon>Malvales</taxon>
        <taxon>Malvaceae</taxon>
        <taxon>Malvoideae</taxon>
        <taxon>Hibiscus</taxon>
    </lineage>
</organism>
<dbReference type="Proteomes" id="UP001472677">
    <property type="component" value="Unassembled WGS sequence"/>
</dbReference>
<accession>A0ABR2ASM2</accession>
<keyword evidence="2" id="KW-1185">Reference proteome</keyword>